<dbReference type="Pfam" id="PF00589">
    <property type="entry name" value="Phage_integrase"/>
    <property type="match status" value="1"/>
</dbReference>
<dbReference type="Proteomes" id="UP000289455">
    <property type="component" value="Unassembled WGS sequence"/>
</dbReference>
<dbReference type="SUPFAM" id="SSF56349">
    <property type="entry name" value="DNA breaking-rejoining enzymes"/>
    <property type="match status" value="1"/>
</dbReference>
<dbReference type="InterPro" id="IPR002104">
    <property type="entry name" value="Integrase_catalytic"/>
</dbReference>
<evidence type="ECO:0000259" key="2">
    <source>
        <dbReference type="PROSITE" id="PS51898"/>
    </source>
</evidence>
<evidence type="ECO:0000313" key="4">
    <source>
        <dbReference type="Proteomes" id="UP000289455"/>
    </source>
</evidence>
<dbReference type="EMBL" id="SDHY01000011">
    <property type="protein sequence ID" value="RXK46500.1"/>
    <property type="molecule type" value="Genomic_DNA"/>
</dbReference>
<reference evidence="3 4" key="1">
    <citation type="submission" date="2019-01" db="EMBL/GenBank/DDBJ databases">
        <title>Cytophagaceae bacterium strain CAR-16.</title>
        <authorList>
            <person name="Chen W.-M."/>
        </authorList>
    </citation>
    <scope>NUCLEOTIDE SEQUENCE [LARGE SCALE GENOMIC DNA]</scope>
    <source>
        <strain evidence="3 4">CAR-16</strain>
    </source>
</reference>
<organism evidence="3 4">
    <name type="scientific">Aquirufa rosea</name>
    <dbReference type="NCBI Taxonomy" id="2509241"/>
    <lineage>
        <taxon>Bacteria</taxon>
        <taxon>Pseudomonadati</taxon>
        <taxon>Bacteroidota</taxon>
        <taxon>Cytophagia</taxon>
        <taxon>Cytophagales</taxon>
        <taxon>Flectobacillaceae</taxon>
        <taxon>Aquirufa</taxon>
    </lineage>
</organism>
<evidence type="ECO:0000313" key="3">
    <source>
        <dbReference type="EMBL" id="RXK46500.1"/>
    </source>
</evidence>
<proteinExistence type="predicted"/>
<dbReference type="OrthoDB" id="9801717at2"/>
<dbReference type="Gene3D" id="1.10.443.10">
    <property type="entry name" value="Intergrase catalytic core"/>
    <property type="match status" value="1"/>
</dbReference>
<accession>A0A4Q1BX06</accession>
<dbReference type="PANTHER" id="PTHR30349">
    <property type="entry name" value="PHAGE INTEGRASE-RELATED"/>
    <property type="match status" value="1"/>
</dbReference>
<name>A0A4Q1BX06_9BACT</name>
<keyword evidence="4" id="KW-1185">Reference proteome</keyword>
<dbReference type="PANTHER" id="PTHR30349:SF64">
    <property type="entry name" value="PROPHAGE INTEGRASE INTD-RELATED"/>
    <property type="match status" value="1"/>
</dbReference>
<evidence type="ECO:0000256" key="1">
    <source>
        <dbReference type="ARBA" id="ARBA00023172"/>
    </source>
</evidence>
<keyword evidence="1" id="KW-0233">DNA recombination</keyword>
<protein>
    <recommendedName>
        <fullName evidence="2">Tyr recombinase domain-containing protein</fullName>
    </recommendedName>
</protein>
<dbReference type="GO" id="GO:0006310">
    <property type="term" value="P:DNA recombination"/>
    <property type="evidence" value="ECO:0007669"/>
    <property type="project" value="UniProtKB-KW"/>
</dbReference>
<dbReference type="PROSITE" id="PS51898">
    <property type="entry name" value="TYR_RECOMBINASE"/>
    <property type="match status" value="1"/>
</dbReference>
<dbReference type="InterPro" id="IPR050090">
    <property type="entry name" value="Tyrosine_recombinase_XerCD"/>
</dbReference>
<dbReference type="InterPro" id="IPR013762">
    <property type="entry name" value="Integrase-like_cat_sf"/>
</dbReference>
<feature type="domain" description="Tyr recombinase" evidence="2">
    <location>
        <begin position="1"/>
        <end position="163"/>
    </location>
</feature>
<dbReference type="InterPro" id="IPR011010">
    <property type="entry name" value="DNA_brk_join_enz"/>
</dbReference>
<dbReference type="GO" id="GO:0015074">
    <property type="term" value="P:DNA integration"/>
    <property type="evidence" value="ECO:0007669"/>
    <property type="project" value="InterPro"/>
</dbReference>
<comment type="caution">
    <text evidence="3">The sequence shown here is derived from an EMBL/GenBank/DDBJ whole genome shotgun (WGS) entry which is preliminary data.</text>
</comment>
<dbReference type="AlphaFoldDB" id="A0A4Q1BX06"/>
<sequence>MSGTTITESMAHWAENHQNSSCKSLTKIPYPIKQKKNQKLSQILTPFCPKIKGSIHRMVPLSRILLETLRKYFLLYKPKEYLFEGQFGGAYSTRSVQEVMHLAKQKVTDKQGSVHMLRHSYATHLMEAGTDIRIIQALLGHNSIRTTMLYTHVSRVAIGKIESPLDKLNW</sequence>
<dbReference type="GO" id="GO:0003677">
    <property type="term" value="F:DNA binding"/>
    <property type="evidence" value="ECO:0007669"/>
    <property type="project" value="InterPro"/>
</dbReference>
<gene>
    <name evidence="3" type="ORF">ESB04_12255</name>
</gene>